<dbReference type="PANTHER" id="PTHR24213:SF9">
    <property type="entry name" value="UNCOORDINATED 115A, ISOFORM B-RELATED"/>
    <property type="match status" value="1"/>
</dbReference>
<dbReference type="SMART" id="SM00153">
    <property type="entry name" value="VHP"/>
    <property type="match status" value="1"/>
</dbReference>
<gene>
    <name evidence="2" type="ORF">PR048_033465</name>
</gene>
<evidence type="ECO:0000313" key="2">
    <source>
        <dbReference type="EMBL" id="KAJ8865942.1"/>
    </source>
</evidence>
<dbReference type="EMBL" id="JARBHB010000017">
    <property type="protein sequence ID" value="KAJ8865942.1"/>
    <property type="molecule type" value="Genomic_DNA"/>
</dbReference>
<protein>
    <recommendedName>
        <fullName evidence="1">HP domain-containing protein</fullName>
    </recommendedName>
</protein>
<feature type="domain" description="HP" evidence="1">
    <location>
        <begin position="85"/>
        <end position="150"/>
    </location>
</feature>
<evidence type="ECO:0000259" key="1">
    <source>
        <dbReference type="PROSITE" id="PS51089"/>
    </source>
</evidence>
<evidence type="ECO:0000313" key="3">
    <source>
        <dbReference type="Proteomes" id="UP001159363"/>
    </source>
</evidence>
<dbReference type="Proteomes" id="UP001159363">
    <property type="component" value="Chromosome 16"/>
</dbReference>
<comment type="caution">
    <text evidence="2">The sequence shown here is derived from an EMBL/GenBank/DDBJ whole genome shotgun (WGS) entry which is preliminary data.</text>
</comment>
<dbReference type="InterPro" id="IPR003128">
    <property type="entry name" value="Villin_headpiece"/>
</dbReference>
<dbReference type="InterPro" id="IPR051618">
    <property type="entry name" value="Actin-binding_LIM"/>
</dbReference>
<proteinExistence type="predicted"/>
<dbReference type="PANTHER" id="PTHR24213">
    <property type="entry name" value="ACTIN-BINDING LIM PROTEIN"/>
    <property type="match status" value="1"/>
</dbReference>
<dbReference type="Gene3D" id="1.10.950.10">
    <property type="entry name" value="Villin headpiece domain"/>
    <property type="match status" value="1"/>
</dbReference>
<organism evidence="2 3">
    <name type="scientific">Dryococelus australis</name>
    <dbReference type="NCBI Taxonomy" id="614101"/>
    <lineage>
        <taxon>Eukaryota</taxon>
        <taxon>Metazoa</taxon>
        <taxon>Ecdysozoa</taxon>
        <taxon>Arthropoda</taxon>
        <taxon>Hexapoda</taxon>
        <taxon>Insecta</taxon>
        <taxon>Pterygota</taxon>
        <taxon>Neoptera</taxon>
        <taxon>Polyneoptera</taxon>
        <taxon>Phasmatodea</taxon>
        <taxon>Verophasmatodea</taxon>
        <taxon>Anareolatae</taxon>
        <taxon>Phasmatidae</taxon>
        <taxon>Eurycanthinae</taxon>
        <taxon>Dryococelus</taxon>
    </lineage>
</organism>
<sequence>MEPRGPPSLYCLCVCTRMPGNTAGHSHRALFSMDGEKQPESLVSPGVKNAELPASSTFAAGLRYTASYSPHLRRSLPNMSHPMSTEPAKIYPYHLLQITNYRLPADVDRLNLERHLSDTEFELVFQCSRVDFYRMPQWRRNDLKRRHFCTTLACLCDYEEGGEGRTDVVSVSCSLILLWPHYCRSSSSYSNNILPNNVALPLSQKKKKPRPTTNNLVGNMARQPLPWEQRDSGIIDRVFTRGQGAANTWQL</sequence>
<accession>A0ABQ9G0D2</accession>
<dbReference type="SUPFAM" id="SSF47050">
    <property type="entry name" value="VHP, Villin headpiece domain"/>
    <property type="match status" value="1"/>
</dbReference>
<dbReference type="InterPro" id="IPR036886">
    <property type="entry name" value="Villin_headpiece_dom_sf"/>
</dbReference>
<reference evidence="2 3" key="1">
    <citation type="submission" date="2023-02" db="EMBL/GenBank/DDBJ databases">
        <title>LHISI_Scaffold_Assembly.</title>
        <authorList>
            <person name="Stuart O.P."/>
            <person name="Cleave R."/>
            <person name="Magrath M.J.L."/>
            <person name="Mikheyev A.S."/>
        </authorList>
    </citation>
    <scope>NUCLEOTIDE SEQUENCE [LARGE SCALE GENOMIC DNA]</scope>
    <source>
        <strain evidence="2">Daus_M_001</strain>
        <tissue evidence="2">Leg muscle</tissue>
    </source>
</reference>
<dbReference type="PROSITE" id="PS51089">
    <property type="entry name" value="HP"/>
    <property type="match status" value="1"/>
</dbReference>
<name>A0ABQ9G0D2_9NEOP</name>
<keyword evidence="3" id="KW-1185">Reference proteome</keyword>
<dbReference type="Pfam" id="PF02209">
    <property type="entry name" value="VHP"/>
    <property type="match status" value="1"/>
</dbReference>